<keyword evidence="1" id="KW-0560">Oxidoreductase</keyword>
<dbReference type="PANTHER" id="PTHR43625">
    <property type="entry name" value="AFLATOXIN B1 ALDEHYDE REDUCTASE"/>
    <property type="match status" value="1"/>
</dbReference>
<accession>A0ABV2ELL1</accession>
<comment type="caution">
    <text evidence="3">The sequence shown here is derived from an EMBL/GenBank/DDBJ whole genome shotgun (WGS) entry which is preliminary data.</text>
</comment>
<dbReference type="EMBL" id="JBEPLU010000002">
    <property type="protein sequence ID" value="MET3527930.1"/>
    <property type="molecule type" value="Genomic_DNA"/>
</dbReference>
<feature type="domain" description="NADP-dependent oxidoreductase" evidence="2">
    <location>
        <begin position="16"/>
        <end position="311"/>
    </location>
</feature>
<evidence type="ECO:0000313" key="3">
    <source>
        <dbReference type="EMBL" id="MET3527930.1"/>
    </source>
</evidence>
<dbReference type="InterPro" id="IPR036812">
    <property type="entry name" value="NAD(P)_OxRdtase_dom_sf"/>
</dbReference>
<sequence>MIRREIGRTGRDVNAIGLGCMGMSIAYGPPMSEAEAVKLLHQALDLGVDHFDTAELYGFGANETLLGAAFHDRRDRAFIATKFGPILDPATRAVGGVDGSEANMRRAIEQSLRLLRTDHVDLYYLHRKDPNLAIEETVGAMAKLVEEGKIGAIGLSEVSAETLRRAQTVAPITAVQSEYSIFSRDVEKEVLPLCRETGVTLVAYSPLGRGLLTGTFTRDRTPSEGDYRGVNSPRFQGEAYEANLSLVSEIESLAKARDALPSQIALAWVLTAKPNVVTIPGTTRLANLQSNLAAADVNLSPDEIARLDSLAARVSGQRYDERGMALIDS</sequence>
<dbReference type="SUPFAM" id="SSF51430">
    <property type="entry name" value="NAD(P)-linked oxidoreductase"/>
    <property type="match status" value="1"/>
</dbReference>
<dbReference type="CDD" id="cd19076">
    <property type="entry name" value="AKR_AKR13A_13D"/>
    <property type="match status" value="1"/>
</dbReference>
<protein>
    <submittedName>
        <fullName evidence="3">Aryl-alcohol dehydrogenase-like predicted oxidoreductase</fullName>
    </submittedName>
</protein>
<dbReference type="Pfam" id="PF00248">
    <property type="entry name" value="Aldo_ket_red"/>
    <property type="match status" value="1"/>
</dbReference>
<dbReference type="RefSeq" id="WP_354297957.1">
    <property type="nucleotide sequence ID" value="NZ_JBEPLU010000002.1"/>
</dbReference>
<gene>
    <name evidence="3" type="ORF">ABID41_003048</name>
</gene>
<dbReference type="Proteomes" id="UP001549110">
    <property type="component" value="Unassembled WGS sequence"/>
</dbReference>
<organism evidence="3 4">
    <name type="scientific">Phenylobacterium koreense</name>
    <dbReference type="NCBI Taxonomy" id="266125"/>
    <lineage>
        <taxon>Bacteria</taxon>
        <taxon>Pseudomonadati</taxon>
        <taxon>Pseudomonadota</taxon>
        <taxon>Alphaproteobacteria</taxon>
        <taxon>Caulobacterales</taxon>
        <taxon>Caulobacteraceae</taxon>
        <taxon>Phenylobacterium</taxon>
    </lineage>
</organism>
<evidence type="ECO:0000256" key="1">
    <source>
        <dbReference type="ARBA" id="ARBA00023002"/>
    </source>
</evidence>
<reference evidence="3 4" key="1">
    <citation type="submission" date="2024-06" db="EMBL/GenBank/DDBJ databases">
        <title>Genomic Encyclopedia of Type Strains, Phase IV (KMG-IV): sequencing the most valuable type-strain genomes for metagenomic binning, comparative biology and taxonomic classification.</title>
        <authorList>
            <person name="Goeker M."/>
        </authorList>
    </citation>
    <scope>NUCLEOTIDE SEQUENCE [LARGE SCALE GENOMIC DNA]</scope>
    <source>
        <strain evidence="3 4">DSM 17809</strain>
    </source>
</reference>
<dbReference type="InterPro" id="IPR023210">
    <property type="entry name" value="NADP_OxRdtase_dom"/>
</dbReference>
<keyword evidence="4" id="KW-1185">Reference proteome</keyword>
<name>A0ABV2ELL1_9CAUL</name>
<proteinExistence type="predicted"/>
<evidence type="ECO:0000313" key="4">
    <source>
        <dbReference type="Proteomes" id="UP001549110"/>
    </source>
</evidence>
<evidence type="ECO:0000259" key="2">
    <source>
        <dbReference type="Pfam" id="PF00248"/>
    </source>
</evidence>
<dbReference type="PANTHER" id="PTHR43625:SF40">
    <property type="entry name" value="ALDO-KETO REDUCTASE YAKC [NADP(+)]"/>
    <property type="match status" value="1"/>
</dbReference>
<dbReference type="InterPro" id="IPR050791">
    <property type="entry name" value="Aldo-Keto_reductase"/>
</dbReference>
<dbReference type="Gene3D" id="3.20.20.100">
    <property type="entry name" value="NADP-dependent oxidoreductase domain"/>
    <property type="match status" value="1"/>
</dbReference>